<evidence type="ECO:0000313" key="2">
    <source>
        <dbReference type="EMBL" id="AEP14374.1"/>
    </source>
</evidence>
<organism evidence="2">
    <name type="scientific">Sulfobacillus thermotolerans</name>
    <dbReference type="NCBI Taxonomy" id="338644"/>
    <lineage>
        <taxon>Bacteria</taxon>
        <taxon>Bacillati</taxon>
        <taxon>Bacillota</taxon>
        <taxon>Clostridia</taxon>
        <taxon>Eubacteriales</taxon>
        <taxon>Clostridiales Family XVII. Incertae Sedis</taxon>
        <taxon>Sulfobacillus</taxon>
    </lineage>
</organism>
<reference evidence="2" key="1">
    <citation type="journal article" date="2011" name="Appl. Environ. Microbiol.">
        <title>Two Large, Related, Cryptic Plasmids from Geographically Distinct Isolates of Sulfobacillus thermotolerans.</title>
        <authorList>
            <person name="Deane S.M."/>
            <person name="Rawlings D.E."/>
        </authorList>
    </citation>
    <scope>NUCLEOTIDE SEQUENCE</scope>
    <source>
        <strain evidence="2">Y0017</strain>
        <plasmid evidence="2">pY0017</plasmid>
    </source>
</reference>
<geneLocation type="plasmid" evidence="2">
    <name>pY0017</name>
</geneLocation>
<feature type="transmembrane region" description="Helical" evidence="1">
    <location>
        <begin position="30"/>
        <end position="49"/>
    </location>
</feature>
<gene>
    <name evidence="2" type="primary">orfY57</name>
</gene>
<protein>
    <submittedName>
        <fullName evidence="2">Uncharacterized protein</fullName>
    </submittedName>
</protein>
<dbReference type="RefSeq" id="WP_014107037.1">
    <property type="nucleotide sequence ID" value="NC_016040.1"/>
</dbReference>
<keyword evidence="1" id="KW-0812">Transmembrane</keyword>
<proteinExistence type="predicted"/>
<feature type="transmembrane region" description="Helical" evidence="1">
    <location>
        <begin position="6"/>
        <end position="23"/>
    </location>
</feature>
<evidence type="ECO:0000256" key="1">
    <source>
        <dbReference type="SAM" id="Phobius"/>
    </source>
</evidence>
<accession>G5CJ96</accession>
<keyword evidence="1" id="KW-0472">Membrane</keyword>
<keyword evidence="1" id="KW-1133">Transmembrane helix</keyword>
<sequence length="167" mass="18887">MTPMIVGLILIATLGVFWIARHRGIRYRRFAMALVLVEFVGLVVTLIQLPPQQGSDWAGNLVASGTPRAWHVQLVITSQQPISRMRVQWTVPHGLPLPQPITETFGKYSGLVRWQYQWQEKIPAGLSRAVVSRKLAQCRIHVTFVSASGRHQTTYSIIHWPQKKSSV</sequence>
<dbReference type="AlphaFoldDB" id="G5CJ96"/>
<dbReference type="EMBL" id="JN119830">
    <property type="protein sequence ID" value="AEP14374.1"/>
    <property type="molecule type" value="Genomic_DNA"/>
</dbReference>
<name>G5CJ96_9FIRM</name>
<keyword evidence="2" id="KW-0614">Plasmid</keyword>